<keyword evidence="2 10" id="KW-0963">Cytoplasm</keyword>
<dbReference type="GO" id="GO:0005737">
    <property type="term" value="C:cytoplasm"/>
    <property type="evidence" value="ECO:0007669"/>
    <property type="project" value="UniProtKB-SubCell"/>
</dbReference>
<dbReference type="HAMAP" id="MF_00920">
    <property type="entry name" value="FtsY"/>
    <property type="match status" value="1"/>
</dbReference>
<gene>
    <name evidence="10" type="primary">ftsY</name>
    <name evidence="13" type="ORF">A7E78_12770</name>
</gene>
<dbReference type="InterPro" id="IPR013822">
    <property type="entry name" value="Signal_recog_particl_SRP54_hlx"/>
</dbReference>
<dbReference type="GO" id="GO:0003924">
    <property type="term" value="F:GTPase activity"/>
    <property type="evidence" value="ECO:0007669"/>
    <property type="project" value="UniProtKB-UniRule"/>
</dbReference>
<evidence type="ECO:0000256" key="1">
    <source>
        <dbReference type="ARBA" id="ARBA00022475"/>
    </source>
</evidence>
<comment type="similarity">
    <text evidence="10">Belongs to the GTP-binding SRP family. FtsY subfamily.</text>
</comment>
<dbReference type="SMART" id="SM00382">
    <property type="entry name" value="AAA"/>
    <property type="match status" value="1"/>
</dbReference>
<feature type="binding site" evidence="10">
    <location>
        <begin position="232"/>
        <end position="239"/>
    </location>
    <ligand>
        <name>GTP</name>
        <dbReference type="ChEBI" id="CHEBI:37565"/>
    </ligand>
</feature>
<feature type="domain" description="SRP54-type proteins GTP-binding" evidence="12">
    <location>
        <begin position="399"/>
        <end position="412"/>
    </location>
</feature>
<evidence type="ECO:0000256" key="7">
    <source>
        <dbReference type="ARBA" id="ARBA00023170"/>
    </source>
</evidence>
<dbReference type="SUPFAM" id="SSF52540">
    <property type="entry name" value="P-loop containing nucleoside triphosphate hydrolases"/>
    <property type="match status" value="1"/>
</dbReference>
<keyword evidence="14" id="KW-1185">Reference proteome</keyword>
<feature type="binding site" evidence="10">
    <location>
        <begin position="314"/>
        <end position="318"/>
    </location>
    <ligand>
        <name>GTP</name>
        <dbReference type="ChEBI" id="CHEBI:37565"/>
    </ligand>
</feature>
<keyword evidence="1 10" id="KW-1003">Cell membrane</keyword>
<dbReference type="FunFam" id="3.40.50.300:FF:000053">
    <property type="entry name" value="Signal recognition particle receptor FtsY"/>
    <property type="match status" value="1"/>
</dbReference>
<comment type="catalytic activity">
    <reaction evidence="8 10">
        <text>GTP + H2O = GDP + phosphate + H(+)</text>
        <dbReference type="Rhea" id="RHEA:19669"/>
        <dbReference type="ChEBI" id="CHEBI:15377"/>
        <dbReference type="ChEBI" id="CHEBI:15378"/>
        <dbReference type="ChEBI" id="CHEBI:37565"/>
        <dbReference type="ChEBI" id="CHEBI:43474"/>
        <dbReference type="ChEBI" id="CHEBI:58189"/>
        <dbReference type="EC" id="3.6.5.4"/>
    </reaction>
</comment>
<dbReference type="Gene3D" id="1.20.120.140">
    <property type="entry name" value="Signal recognition particle SRP54, nucleotide-binding domain"/>
    <property type="match status" value="1"/>
</dbReference>
<keyword evidence="3 10" id="KW-0547">Nucleotide-binding</keyword>
<feature type="compositionally biased region" description="Low complexity" evidence="11">
    <location>
        <begin position="76"/>
        <end position="94"/>
    </location>
</feature>
<dbReference type="STRING" id="1842532.A7E78_12770"/>
<dbReference type="PANTHER" id="PTHR43134">
    <property type="entry name" value="SIGNAL RECOGNITION PARTICLE RECEPTOR SUBUNIT ALPHA"/>
    <property type="match status" value="1"/>
</dbReference>
<evidence type="ECO:0000259" key="12">
    <source>
        <dbReference type="PROSITE" id="PS00300"/>
    </source>
</evidence>
<dbReference type="KEGG" id="pef:A7E78_12770"/>
<evidence type="ECO:0000256" key="8">
    <source>
        <dbReference type="ARBA" id="ARBA00048027"/>
    </source>
</evidence>
<dbReference type="EC" id="3.6.5.4" evidence="10"/>
<evidence type="ECO:0000256" key="6">
    <source>
        <dbReference type="ARBA" id="ARBA00023136"/>
    </source>
</evidence>
<dbReference type="PROSITE" id="PS00300">
    <property type="entry name" value="SRP54"/>
    <property type="match status" value="1"/>
</dbReference>
<dbReference type="GO" id="GO:0005047">
    <property type="term" value="F:signal recognition particle binding"/>
    <property type="evidence" value="ECO:0007669"/>
    <property type="project" value="TreeGrafter"/>
</dbReference>
<evidence type="ECO:0000313" key="13">
    <source>
        <dbReference type="EMBL" id="APG29135.1"/>
    </source>
</evidence>
<keyword evidence="5 10" id="KW-0342">GTP-binding</keyword>
<dbReference type="GO" id="GO:0005525">
    <property type="term" value="F:GTP binding"/>
    <property type="evidence" value="ECO:0007669"/>
    <property type="project" value="UniProtKB-UniRule"/>
</dbReference>
<evidence type="ECO:0000256" key="11">
    <source>
        <dbReference type="SAM" id="MobiDB-lite"/>
    </source>
</evidence>
<evidence type="ECO:0000256" key="10">
    <source>
        <dbReference type="HAMAP-Rule" id="MF_00920"/>
    </source>
</evidence>
<dbReference type="InterPro" id="IPR027417">
    <property type="entry name" value="P-loop_NTPase"/>
</dbReference>
<dbReference type="FunFam" id="1.20.120.140:FF:000002">
    <property type="entry name" value="Signal recognition particle receptor FtsY"/>
    <property type="match status" value="1"/>
</dbReference>
<feature type="region of interest" description="Disordered" evidence="11">
    <location>
        <begin position="68"/>
        <end position="94"/>
    </location>
</feature>
<dbReference type="Proteomes" id="UP000182517">
    <property type="component" value="Chromosome"/>
</dbReference>
<accession>A0A1L3GTC4</accession>
<proteinExistence type="inferred from homology"/>
<sequence length="429" mass="45791">MLLTGWLAVRLLKKPSVPAVEEQAVEPTVAEQEIIEPASAEESASLVEADDALQEPPVEPVVEESKDALIEESAPEEVVPPSEEIVSSPETEVAPVEEEVAPAITEAPPVEEVAAPEPEVPVKVSLFERMRAGLAKTQASLVGRIDALLSSSQSIDEDLMEELEEVLVTADFGMQTTMGLMQSLEERISAGEAADPQALRGLLKDEIRQRLRLEAAPLDLESSTPYVIMVVGVNGVGKTTTIGKLAHQFVSQGKTVLLGAGDTFRAAAAEQLTVWGERAGVEVIRQESGSDPAAVAFDAAKAAVARKADVLILDTAGRLHTKVNLMEELKKIRRVLDREIPGAPHETLLVVDATTGQNALVQARLFQEAVEVSGLALTKLDGTARGGMLVAIGNELGLPVRYVGIGEGMEDLRPFDPDLFVEALFEQQG</sequence>
<comment type="function">
    <text evidence="9">Involved in targeting and insertion of nascent membrane proteins into the cytoplasmic membrane. Acts as a receptor for the complex formed by the signal recognition particle (SRP) and the ribosome-nascent chain (RNC). Interaction with SRP-RNC leads to the transfer of the RNC complex to the Sec translocase for insertion into the membrane, the hydrolysis of GTP by both Ffh and FtsY, and the dissociation of the SRP-FtsY complex into the individual components.</text>
</comment>
<dbReference type="InterPro" id="IPR003593">
    <property type="entry name" value="AAA+_ATPase"/>
</dbReference>
<dbReference type="AlphaFoldDB" id="A0A1L3GTC4"/>
<comment type="subcellular location">
    <subcellularLocation>
        <location evidence="10">Cell membrane</location>
        <topology evidence="10">Peripheral membrane protein</topology>
        <orientation evidence="10">Cytoplasmic side</orientation>
    </subcellularLocation>
    <subcellularLocation>
        <location evidence="10">Cytoplasm</location>
    </subcellularLocation>
</comment>
<evidence type="ECO:0000256" key="5">
    <source>
        <dbReference type="ARBA" id="ARBA00023134"/>
    </source>
</evidence>
<dbReference type="SMART" id="SM00963">
    <property type="entry name" value="SRP54_N"/>
    <property type="match status" value="1"/>
</dbReference>
<dbReference type="Pfam" id="PF00448">
    <property type="entry name" value="SRP54"/>
    <property type="match status" value="1"/>
</dbReference>
<dbReference type="Gene3D" id="3.40.50.300">
    <property type="entry name" value="P-loop containing nucleotide triphosphate hydrolases"/>
    <property type="match status" value="1"/>
</dbReference>
<comment type="subunit">
    <text evidence="10">Part of the signal recognition particle protein translocation system, which is composed of SRP and FtsY.</text>
</comment>
<keyword evidence="4 10" id="KW-0378">Hydrolase</keyword>
<evidence type="ECO:0000313" key="14">
    <source>
        <dbReference type="Proteomes" id="UP000182517"/>
    </source>
</evidence>
<dbReference type="GO" id="GO:0005886">
    <property type="term" value="C:plasma membrane"/>
    <property type="evidence" value="ECO:0007669"/>
    <property type="project" value="UniProtKB-SubCell"/>
</dbReference>
<dbReference type="Pfam" id="PF02881">
    <property type="entry name" value="SRP54_N"/>
    <property type="match status" value="1"/>
</dbReference>
<dbReference type="CDD" id="cd17874">
    <property type="entry name" value="FtsY"/>
    <property type="match status" value="1"/>
</dbReference>
<dbReference type="PANTHER" id="PTHR43134:SF1">
    <property type="entry name" value="SIGNAL RECOGNITION PARTICLE RECEPTOR SUBUNIT ALPHA"/>
    <property type="match status" value="1"/>
</dbReference>
<dbReference type="SMART" id="SM00962">
    <property type="entry name" value="SRP54"/>
    <property type="match status" value="1"/>
</dbReference>
<keyword evidence="7 10" id="KW-0675">Receptor</keyword>
<keyword evidence="6 10" id="KW-0472">Membrane</keyword>
<reference evidence="13 14" key="1">
    <citation type="journal article" date="2017" name="Genome Announc.">
        <title>Complete Genome Sequences of Two Acetylene-Fermenting Pelobacter acetylenicus Strains.</title>
        <authorList>
            <person name="Sutton J.M."/>
            <person name="Baesman S.M."/>
            <person name="Fierst J.L."/>
            <person name="Poret-Peterson A.T."/>
            <person name="Oremland R.S."/>
            <person name="Dunlap D.S."/>
            <person name="Akob D.M."/>
        </authorList>
    </citation>
    <scope>NUCLEOTIDE SEQUENCE [LARGE SCALE GENOMIC DNA]</scope>
    <source>
        <strain evidence="13 14">SFB93</strain>
    </source>
</reference>
<name>A0A1L3GTC4_9BACT</name>
<organism evidence="13 14">
    <name type="scientific">Syntrophotalea acetylenivorans</name>
    <dbReference type="NCBI Taxonomy" id="1842532"/>
    <lineage>
        <taxon>Bacteria</taxon>
        <taxon>Pseudomonadati</taxon>
        <taxon>Thermodesulfobacteriota</taxon>
        <taxon>Desulfuromonadia</taxon>
        <taxon>Desulfuromonadales</taxon>
        <taxon>Syntrophotaleaceae</taxon>
        <taxon>Syntrophotalea</taxon>
    </lineage>
</organism>
<evidence type="ECO:0000256" key="3">
    <source>
        <dbReference type="ARBA" id="ARBA00022741"/>
    </source>
</evidence>
<protein>
    <recommendedName>
        <fullName evidence="10">Signal recognition particle receptor FtsY</fullName>
        <shortName evidence="10">SRP receptor</shortName>
        <ecNumber evidence="10">3.6.5.4</ecNumber>
    </recommendedName>
</protein>
<feature type="region of interest" description="Disordered" evidence="11">
    <location>
        <begin position="39"/>
        <end position="58"/>
    </location>
</feature>
<evidence type="ECO:0000256" key="9">
    <source>
        <dbReference type="ARBA" id="ARBA00053570"/>
    </source>
</evidence>
<dbReference type="InterPro" id="IPR004390">
    <property type="entry name" value="SR_rcpt_FtsY"/>
</dbReference>
<dbReference type="InterPro" id="IPR000897">
    <property type="entry name" value="SRP54_GTPase_dom"/>
</dbReference>
<dbReference type="InterPro" id="IPR042101">
    <property type="entry name" value="SRP54_N_sf"/>
</dbReference>
<dbReference type="SUPFAM" id="SSF47364">
    <property type="entry name" value="Domain of the SRP/SRP receptor G-proteins"/>
    <property type="match status" value="1"/>
</dbReference>
<dbReference type="InterPro" id="IPR036225">
    <property type="entry name" value="SRP/SRP_N"/>
</dbReference>
<dbReference type="EMBL" id="CP015519">
    <property type="protein sequence ID" value="APG29135.1"/>
    <property type="molecule type" value="Genomic_DNA"/>
</dbReference>
<evidence type="ECO:0000256" key="2">
    <source>
        <dbReference type="ARBA" id="ARBA00022490"/>
    </source>
</evidence>
<dbReference type="GO" id="GO:0006614">
    <property type="term" value="P:SRP-dependent cotranslational protein targeting to membrane"/>
    <property type="evidence" value="ECO:0007669"/>
    <property type="project" value="InterPro"/>
</dbReference>
<feature type="binding site" evidence="10">
    <location>
        <begin position="378"/>
        <end position="381"/>
    </location>
    <ligand>
        <name>GTP</name>
        <dbReference type="ChEBI" id="CHEBI:37565"/>
    </ligand>
</feature>
<evidence type="ECO:0000256" key="4">
    <source>
        <dbReference type="ARBA" id="ARBA00022801"/>
    </source>
</evidence>
<dbReference type="NCBIfam" id="TIGR00064">
    <property type="entry name" value="ftsY"/>
    <property type="match status" value="1"/>
</dbReference>